<dbReference type="Gene3D" id="3.30.565.10">
    <property type="entry name" value="Histidine kinase-like ATPase, C-terminal domain"/>
    <property type="match status" value="1"/>
</dbReference>
<keyword evidence="4" id="KW-0472">Membrane</keyword>
<comment type="caution">
    <text evidence="6">The sequence shown here is derived from an EMBL/GenBank/DDBJ whole genome shotgun (WGS) entry which is preliminary data.</text>
</comment>
<dbReference type="Proteomes" id="UP001597361">
    <property type="component" value="Unassembled WGS sequence"/>
</dbReference>
<name>A0ABW4VK01_9BACT</name>
<dbReference type="CDD" id="cd16917">
    <property type="entry name" value="HATPase_UhpB-NarQ-NarX-like"/>
    <property type="match status" value="1"/>
</dbReference>
<dbReference type="SMART" id="SM00387">
    <property type="entry name" value="HATPase_c"/>
    <property type="match status" value="1"/>
</dbReference>
<dbReference type="Pfam" id="PF07730">
    <property type="entry name" value="HisKA_3"/>
    <property type="match status" value="1"/>
</dbReference>
<keyword evidence="2 6" id="KW-0418">Kinase</keyword>
<dbReference type="EMBL" id="JBHUHR010000022">
    <property type="protein sequence ID" value="MFD2034657.1"/>
    <property type="molecule type" value="Genomic_DNA"/>
</dbReference>
<protein>
    <submittedName>
        <fullName evidence="6">Sensor histidine kinase</fullName>
    </submittedName>
</protein>
<gene>
    <name evidence="6" type="ORF">ACFSKL_07655</name>
</gene>
<keyword evidence="7" id="KW-1185">Reference proteome</keyword>
<evidence type="ECO:0000256" key="2">
    <source>
        <dbReference type="ARBA" id="ARBA00022777"/>
    </source>
</evidence>
<dbReference type="InterPro" id="IPR036890">
    <property type="entry name" value="HATPase_C_sf"/>
</dbReference>
<evidence type="ECO:0000256" key="3">
    <source>
        <dbReference type="ARBA" id="ARBA00023012"/>
    </source>
</evidence>
<evidence type="ECO:0000313" key="7">
    <source>
        <dbReference type="Proteomes" id="UP001597361"/>
    </source>
</evidence>
<dbReference type="SUPFAM" id="SSF55874">
    <property type="entry name" value="ATPase domain of HSP90 chaperone/DNA topoisomerase II/histidine kinase"/>
    <property type="match status" value="1"/>
</dbReference>
<evidence type="ECO:0000256" key="1">
    <source>
        <dbReference type="ARBA" id="ARBA00022679"/>
    </source>
</evidence>
<keyword evidence="4" id="KW-1133">Transmembrane helix</keyword>
<dbReference type="InterPro" id="IPR003594">
    <property type="entry name" value="HATPase_dom"/>
</dbReference>
<dbReference type="GO" id="GO:0016301">
    <property type="term" value="F:kinase activity"/>
    <property type="evidence" value="ECO:0007669"/>
    <property type="project" value="UniProtKB-KW"/>
</dbReference>
<dbReference type="InterPro" id="IPR011712">
    <property type="entry name" value="Sig_transdc_His_kin_sub3_dim/P"/>
</dbReference>
<dbReference type="InterPro" id="IPR050482">
    <property type="entry name" value="Sensor_HK_TwoCompSys"/>
</dbReference>
<organism evidence="6 7">
    <name type="scientific">Belliella marina</name>
    <dbReference type="NCBI Taxonomy" id="1644146"/>
    <lineage>
        <taxon>Bacteria</taxon>
        <taxon>Pseudomonadati</taxon>
        <taxon>Bacteroidota</taxon>
        <taxon>Cytophagia</taxon>
        <taxon>Cytophagales</taxon>
        <taxon>Cyclobacteriaceae</taxon>
        <taxon>Belliella</taxon>
    </lineage>
</organism>
<keyword evidence="1" id="KW-0808">Transferase</keyword>
<evidence type="ECO:0000313" key="6">
    <source>
        <dbReference type="EMBL" id="MFD2034657.1"/>
    </source>
</evidence>
<sequence length="646" mass="74229">MRTRLHPQPVCLIFVFTFLFLLVHQGQFLYAQSPTRAQEEFDKLAKAYHSNKISARQYFVKADSLTNQLLTEGKYFEPQELVNLLESYEKIAWSKDEYGHARSNYFICFLNNARLFEKNGASMYYAEKAAREYEKSRGTHSLLEAQQKCYIYMEQRNYGKVISVFNQEQEHLQKLPVLLKNNLIDYPSGIDAIYILSPAITSFIKTNDTTAIYQTAQLAEEIGTALVEKYPINDFHMLYNDFFQLEIKHAIALFEKDQSKVGTLLDGMDSLRTVYRDLSTDFISSNLIPWRIDHYFNLNNPDSVEYYIRLYESLPLFEKSTPAKITENKSKLHLLRGNIAEAYSLLADAIERERDVQALLNEEVDELLYAYTAAEHSDIAFQRAEKEKQQRTVWLFAISLAAVLIVLGIYLMMRYRSRKARQQIEELNNAANIQIIALEEMKHEAVREEQRRLGQDLHDGLSSSIASIKHQLEVLSLDTEDPILKKKLAAMQSQITNAYEIARDKSHEWFNTDGGQQGQTFEQQIKLLIDSALPDSHYQKDIHIDEGALQHIPIDTRIALFRIIQEAITNIIKHAKANRVSILLYEEADSLMLAIKDNGTGLKNKKSALGSSSMGLKSIKRRVQYLNGKMEINFGSKGTELAISIP</sequence>
<dbReference type="RefSeq" id="WP_376885017.1">
    <property type="nucleotide sequence ID" value="NZ_JBHUHR010000022.1"/>
</dbReference>
<keyword evidence="3" id="KW-0902">Two-component regulatory system</keyword>
<proteinExistence type="predicted"/>
<reference evidence="7" key="1">
    <citation type="journal article" date="2019" name="Int. J. Syst. Evol. Microbiol.">
        <title>The Global Catalogue of Microorganisms (GCM) 10K type strain sequencing project: providing services to taxonomists for standard genome sequencing and annotation.</title>
        <authorList>
            <consortium name="The Broad Institute Genomics Platform"/>
            <consortium name="The Broad Institute Genome Sequencing Center for Infectious Disease"/>
            <person name="Wu L."/>
            <person name="Ma J."/>
        </authorList>
    </citation>
    <scope>NUCLEOTIDE SEQUENCE [LARGE SCALE GENOMIC DNA]</scope>
    <source>
        <strain evidence="7">CGMCC 1.15180</strain>
    </source>
</reference>
<dbReference type="Pfam" id="PF02518">
    <property type="entry name" value="HATPase_c"/>
    <property type="match status" value="1"/>
</dbReference>
<keyword evidence="4" id="KW-0812">Transmembrane</keyword>
<accession>A0ABW4VK01</accession>
<dbReference type="PROSITE" id="PS50109">
    <property type="entry name" value="HIS_KIN"/>
    <property type="match status" value="1"/>
</dbReference>
<feature type="transmembrane region" description="Helical" evidence="4">
    <location>
        <begin position="393"/>
        <end position="413"/>
    </location>
</feature>
<dbReference type="InterPro" id="IPR005467">
    <property type="entry name" value="His_kinase_dom"/>
</dbReference>
<evidence type="ECO:0000256" key="4">
    <source>
        <dbReference type="SAM" id="Phobius"/>
    </source>
</evidence>
<evidence type="ECO:0000259" key="5">
    <source>
        <dbReference type="PROSITE" id="PS50109"/>
    </source>
</evidence>
<dbReference type="PANTHER" id="PTHR24421">
    <property type="entry name" value="NITRATE/NITRITE SENSOR PROTEIN NARX-RELATED"/>
    <property type="match status" value="1"/>
</dbReference>
<dbReference type="Gene3D" id="1.20.5.1930">
    <property type="match status" value="1"/>
</dbReference>
<feature type="domain" description="Histidine kinase" evidence="5">
    <location>
        <begin position="560"/>
        <end position="646"/>
    </location>
</feature>